<feature type="compositionally biased region" description="Basic residues" evidence="1">
    <location>
        <begin position="177"/>
        <end position="187"/>
    </location>
</feature>
<dbReference type="PANTHER" id="PTHR15545:SF8">
    <property type="entry name" value="SLO-INTERACTING PROTEIN 1"/>
    <property type="match status" value="1"/>
</dbReference>
<gene>
    <name evidence="4" type="primary">LOC127751696</name>
</gene>
<feature type="region of interest" description="Disordered" evidence="1">
    <location>
        <begin position="1"/>
        <end position="26"/>
    </location>
</feature>
<dbReference type="Gene3D" id="2.30.42.10">
    <property type="match status" value="1"/>
</dbReference>
<dbReference type="InterPro" id="IPR036034">
    <property type="entry name" value="PDZ_sf"/>
</dbReference>
<dbReference type="SMART" id="SM00228">
    <property type="entry name" value="PDZ"/>
    <property type="match status" value="1"/>
</dbReference>
<dbReference type="PROSITE" id="PS50106">
    <property type="entry name" value="PDZ"/>
    <property type="match status" value="1"/>
</dbReference>
<dbReference type="SUPFAM" id="SSF50156">
    <property type="entry name" value="PDZ domain-like"/>
    <property type="match status" value="1"/>
</dbReference>
<feature type="non-terminal residue" evidence="4">
    <location>
        <position position="240"/>
    </location>
</feature>
<dbReference type="KEGG" id="foc:127751696"/>
<dbReference type="RefSeq" id="XP_052131620.1">
    <property type="nucleotide sequence ID" value="XM_052275660.1"/>
</dbReference>
<feature type="compositionally biased region" description="Low complexity" evidence="1">
    <location>
        <begin position="202"/>
        <end position="212"/>
    </location>
</feature>
<feature type="compositionally biased region" description="Pro residues" evidence="1">
    <location>
        <begin position="1"/>
        <end position="11"/>
    </location>
</feature>
<reference evidence="4" key="2">
    <citation type="submission" date="2025-08" db="UniProtKB">
        <authorList>
            <consortium name="RefSeq"/>
        </authorList>
    </citation>
    <scope>IDENTIFICATION</scope>
    <source>
        <tissue evidence="4">Whole organism</tissue>
    </source>
</reference>
<reference evidence="4" key="1">
    <citation type="journal article" date="2018" name="Proc. Natl. Acad. Sci. U.S.A.">
        <title>Phylogenomics and the evolution of hemipteroid insects.</title>
        <authorList>
            <person name="Johnson K.P."/>
            <person name="Dietrich C.H."/>
            <person name="Friedrich F."/>
            <person name="Beutel R.G."/>
            <person name="Wipfler B."/>
            <person name="Peters R.S."/>
            <person name="Allen J.M."/>
            <person name="Petersen M."/>
            <person name="Donath A."/>
            <person name="Walden K.K."/>
            <person name="Kozlov A.M."/>
            <person name="Podsiadlowski L."/>
            <person name="Mayer C."/>
            <person name="Meusemann K."/>
            <person name="Vasilikopoulos A."/>
            <person name="Waterhouse R.M."/>
            <person name="Cameron S.L."/>
            <person name="Weirauch C."/>
            <person name="Swanson D.R."/>
            <person name="Percy D.M."/>
            <person name="Hardy N.B."/>
            <person name="Terry I."/>
            <person name="Liu S."/>
            <person name="Zhou X."/>
            <person name="Misof B."/>
            <person name="Robertson H.M."/>
            <person name="Yoshizawa K."/>
        </authorList>
    </citation>
    <scope>NUCLEOTIDE SEQUENCE</scope>
    <source>
        <tissue evidence="4">Whole organism</tissue>
    </source>
</reference>
<dbReference type="InterPro" id="IPR051971">
    <property type="entry name" value="E3_ubiquitin-PDZ_ligase"/>
</dbReference>
<sequence length="240" mass="25747">PTSTPAPPPPAAAEQLAAADTQSVEVQTEDLWPDWPAGIGGLDEDSGGAPERSLHDILEQDIDLEEVTLLRSEAEEQLGITLSCSCSSGSDDLDTEVYIASVEPTSLAGRDGRLQRGDQILQVNGEDITTRELAEHMFNSPGPSITLLVSRYFSEDDGEQDDEEVEACRRPACGKPVKPRTPTHSKHFQSDRDTAGWLSSTAARKAAARAAADQSYLSLSPPSPDDGSSDRRSDASSDRR</sequence>
<name>A0A9C6X9K6_FRAOC</name>
<dbReference type="CTD" id="43809"/>
<dbReference type="Pfam" id="PF00595">
    <property type="entry name" value="PDZ"/>
    <property type="match status" value="1"/>
</dbReference>
<dbReference type="GeneID" id="127751696"/>
<feature type="region of interest" description="Disordered" evidence="1">
    <location>
        <begin position="32"/>
        <end position="51"/>
    </location>
</feature>
<dbReference type="InterPro" id="IPR001478">
    <property type="entry name" value="PDZ"/>
</dbReference>
<dbReference type="AlphaFoldDB" id="A0A9C6X9K6"/>
<evidence type="ECO:0000313" key="3">
    <source>
        <dbReference type="Proteomes" id="UP000504606"/>
    </source>
</evidence>
<evidence type="ECO:0000259" key="2">
    <source>
        <dbReference type="PROSITE" id="PS50106"/>
    </source>
</evidence>
<organism evidence="3 4">
    <name type="scientific">Frankliniella occidentalis</name>
    <name type="common">Western flower thrips</name>
    <name type="synonym">Euthrips occidentalis</name>
    <dbReference type="NCBI Taxonomy" id="133901"/>
    <lineage>
        <taxon>Eukaryota</taxon>
        <taxon>Metazoa</taxon>
        <taxon>Ecdysozoa</taxon>
        <taxon>Arthropoda</taxon>
        <taxon>Hexapoda</taxon>
        <taxon>Insecta</taxon>
        <taxon>Pterygota</taxon>
        <taxon>Neoptera</taxon>
        <taxon>Paraneoptera</taxon>
        <taxon>Thysanoptera</taxon>
        <taxon>Terebrantia</taxon>
        <taxon>Thripoidea</taxon>
        <taxon>Thripidae</taxon>
        <taxon>Frankliniella</taxon>
    </lineage>
</organism>
<evidence type="ECO:0000256" key="1">
    <source>
        <dbReference type="SAM" id="MobiDB-lite"/>
    </source>
</evidence>
<evidence type="ECO:0000313" key="4">
    <source>
        <dbReference type="RefSeq" id="XP_052131620.1"/>
    </source>
</evidence>
<proteinExistence type="predicted"/>
<feature type="non-terminal residue" evidence="4">
    <location>
        <position position="1"/>
    </location>
</feature>
<dbReference type="PANTHER" id="PTHR15545">
    <property type="entry name" value="PDZ DOMAIN CONTAINING RING FINGER PROTEIN 3, 4"/>
    <property type="match status" value="1"/>
</dbReference>
<dbReference type="OrthoDB" id="6270329at2759"/>
<accession>A0A9C6X9K6</accession>
<keyword evidence="3" id="KW-1185">Reference proteome</keyword>
<feature type="compositionally biased region" description="Acidic residues" evidence="1">
    <location>
        <begin position="156"/>
        <end position="165"/>
    </location>
</feature>
<protein>
    <submittedName>
        <fullName evidence="4">PDZ domain-containing RING finger protein 4</fullName>
    </submittedName>
</protein>
<dbReference type="Proteomes" id="UP000504606">
    <property type="component" value="Unplaced"/>
</dbReference>
<feature type="compositionally biased region" description="Basic and acidic residues" evidence="1">
    <location>
        <begin position="228"/>
        <end position="240"/>
    </location>
</feature>
<feature type="domain" description="PDZ" evidence="2">
    <location>
        <begin position="66"/>
        <end position="153"/>
    </location>
</feature>
<feature type="region of interest" description="Disordered" evidence="1">
    <location>
        <begin position="156"/>
        <end position="240"/>
    </location>
</feature>